<evidence type="ECO:0000259" key="7">
    <source>
        <dbReference type="Pfam" id="PF07559"/>
    </source>
</evidence>
<comment type="function">
    <text evidence="5">A flexible structure which links the flagellar filament to the drive apparatus in the basal body.</text>
</comment>
<keyword evidence="8" id="KW-0969">Cilium</keyword>
<reference evidence="8" key="2">
    <citation type="journal article" date="2021" name="Microbiome">
        <title>Successional dynamics and alternative stable states in a saline activated sludge microbial community over 9 years.</title>
        <authorList>
            <person name="Wang Y."/>
            <person name="Ye J."/>
            <person name="Ju F."/>
            <person name="Liu L."/>
            <person name="Boyd J.A."/>
            <person name="Deng Y."/>
            <person name="Parks D.H."/>
            <person name="Jiang X."/>
            <person name="Yin X."/>
            <person name="Woodcroft B.J."/>
            <person name="Tyson G.W."/>
            <person name="Hugenholtz P."/>
            <person name="Polz M.F."/>
            <person name="Zhang T."/>
        </authorList>
    </citation>
    <scope>NUCLEOTIDE SEQUENCE</scope>
    <source>
        <strain evidence="8">HKST-UBA01</strain>
    </source>
</reference>
<sequence>RGNLEADSEPRGSRAQSGVLYDAAGGFASGSVVLTDLRADSAGVVPLLSEGDEIRFSATVNSQTVSGTFAVAAGSTVDDMIASLTTALNSADGVDGITVSIGDTGQIEVQSPDQLGSDGAVRGLVIQALDTQGVTRDDFNSIAAMTELQTSRDAGNFVEETTVYDSLGFAHVVRLDFTRVLGTNQFTWQATVDGGDTPVLVGGSGRVTFNTDGSLSGFSFDPSLGVIPTRLTIGPTSGAATPLEIELNAGTIGGFDGITLLRSATSLEATQDGFTQGSLVDFRVDRNGEVITLFSNGVTRPVGKLALADFVNPAGLLRSGDNLFQASLNSGDPLVATAGSGIEASVFSGSLEQSNVDLAREFTNMILAQRGFQASARVVTTSDEVLSELLNIKR</sequence>
<evidence type="ECO:0000256" key="4">
    <source>
        <dbReference type="ARBA" id="ARBA00023143"/>
    </source>
</evidence>
<dbReference type="InterPro" id="IPR011491">
    <property type="entry name" value="FlgE_D2"/>
</dbReference>
<protein>
    <recommendedName>
        <fullName evidence="3 5">Flagellar hook protein FlgE</fullName>
    </recommendedName>
</protein>
<dbReference type="GO" id="GO:0005829">
    <property type="term" value="C:cytosol"/>
    <property type="evidence" value="ECO:0007669"/>
    <property type="project" value="TreeGrafter"/>
</dbReference>
<comment type="subcellular location">
    <subcellularLocation>
        <location evidence="1 5">Bacterial flagellum basal body</location>
    </subcellularLocation>
</comment>
<keyword evidence="4 5" id="KW-0975">Bacterial flagellum</keyword>
<evidence type="ECO:0000313" key="8">
    <source>
        <dbReference type="EMBL" id="MCA9729478.1"/>
    </source>
</evidence>
<evidence type="ECO:0000256" key="3">
    <source>
        <dbReference type="ARBA" id="ARBA00019015"/>
    </source>
</evidence>
<dbReference type="Pfam" id="PF07559">
    <property type="entry name" value="FlgE_D2"/>
    <property type="match status" value="1"/>
</dbReference>
<dbReference type="InterPro" id="IPR010930">
    <property type="entry name" value="Flg_bb/hook_C_dom"/>
</dbReference>
<dbReference type="SUPFAM" id="SSF117143">
    <property type="entry name" value="Flagellar hook protein flgE"/>
    <property type="match status" value="1"/>
</dbReference>
<dbReference type="PANTHER" id="PTHR30435:SF1">
    <property type="entry name" value="FLAGELLAR HOOK PROTEIN FLGE"/>
    <property type="match status" value="1"/>
</dbReference>
<dbReference type="AlphaFoldDB" id="A0A956RQN7"/>
<evidence type="ECO:0000256" key="1">
    <source>
        <dbReference type="ARBA" id="ARBA00004117"/>
    </source>
</evidence>
<reference evidence="8" key="1">
    <citation type="submission" date="2020-04" db="EMBL/GenBank/DDBJ databases">
        <authorList>
            <person name="Zhang T."/>
        </authorList>
    </citation>
    <scope>NUCLEOTIDE SEQUENCE</scope>
    <source>
        <strain evidence="8">HKST-UBA01</strain>
    </source>
</reference>
<dbReference type="InterPro" id="IPR020013">
    <property type="entry name" value="Flagellar_FlgE/F/G"/>
</dbReference>
<proteinExistence type="inferred from homology"/>
<evidence type="ECO:0000259" key="6">
    <source>
        <dbReference type="Pfam" id="PF06429"/>
    </source>
</evidence>
<comment type="caution">
    <text evidence="8">The sequence shown here is derived from an EMBL/GenBank/DDBJ whole genome shotgun (WGS) entry which is preliminary data.</text>
</comment>
<name>A0A956RQN7_UNCEI</name>
<dbReference type="EMBL" id="JAGQHR010000713">
    <property type="protein sequence ID" value="MCA9729478.1"/>
    <property type="molecule type" value="Genomic_DNA"/>
</dbReference>
<dbReference type="PANTHER" id="PTHR30435">
    <property type="entry name" value="FLAGELLAR PROTEIN"/>
    <property type="match status" value="1"/>
</dbReference>
<comment type="similarity">
    <text evidence="2 5">Belongs to the flagella basal body rod proteins family.</text>
</comment>
<keyword evidence="8" id="KW-0282">Flagellum</keyword>
<evidence type="ECO:0000313" key="9">
    <source>
        <dbReference type="Proteomes" id="UP000697710"/>
    </source>
</evidence>
<evidence type="ECO:0000256" key="2">
    <source>
        <dbReference type="ARBA" id="ARBA00009677"/>
    </source>
</evidence>
<gene>
    <name evidence="8" type="ORF">KC729_17455</name>
</gene>
<accession>A0A956RQN7</accession>
<dbReference type="NCBIfam" id="TIGR03506">
    <property type="entry name" value="FlgEFG_subfam"/>
    <property type="match status" value="1"/>
</dbReference>
<dbReference type="GO" id="GO:0071978">
    <property type="term" value="P:bacterial-type flagellum-dependent swarming motility"/>
    <property type="evidence" value="ECO:0007669"/>
    <property type="project" value="TreeGrafter"/>
</dbReference>
<dbReference type="Proteomes" id="UP000697710">
    <property type="component" value="Unassembled WGS sequence"/>
</dbReference>
<dbReference type="Gene3D" id="2.60.98.20">
    <property type="entry name" value="Flagellar hook protein FlgE"/>
    <property type="match status" value="1"/>
</dbReference>
<feature type="domain" description="Flagellar basal-body/hook protein C-terminal" evidence="6">
    <location>
        <begin position="348"/>
        <end position="392"/>
    </location>
</feature>
<feature type="domain" description="Flagellar hook protein FlgE D2" evidence="7">
    <location>
        <begin position="150"/>
        <end position="274"/>
    </location>
</feature>
<dbReference type="Pfam" id="PF06429">
    <property type="entry name" value="Flg_bbr_C"/>
    <property type="match status" value="1"/>
</dbReference>
<evidence type="ECO:0000256" key="5">
    <source>
        <dbReference type="RuleBase" id="RU362116"/>
    </source>
</evidence>
<dbReference type="GO" id="GO:0009424">
    <property type="term" value="C:bacterial-type flagellum hook"/>
    <property type="evidence" value="ECO:0007669"/>
    <property type="project" value="TreeGrafter"/>
</dbReference>
<dbReference type="InterPro" id="IPR037058">
    <property type="entry name" value="Falgellar_hook_FlgE_sf"/>
</dbReference>
<keyword evidence="8" id="KW-0966">Cell projection</keyword>
<feature type="non-terminal residue" evidence="8">
    <location>
        <position position="1"/>
    </location>
</feature>
<dbReference type="InterPro" id="IPR037925">
    <property type="entry name" value="FlgE/F/G-like"/>
</dbReference>
<organism evidence="8 9">
    <name type="scientific">Eiseniibacteriota bacterium</name>
    <dbReference type="NCBI Taxonomy" id="2212470"/>
    <lineage>
        <taxon>Bacteria</taxon>
        <taxon>Candidatus Eiseniibacteriota</taxon>
    </lineage>
</organism>
<dbReference type="GO" id="GO:0009425">
    <property type="term" value="C:bacterial-type flagellum basal body"/>
    <property type="evidence" value="ECO:0007669"/>
    <property type="project" value="UniProtKB-SubCell"/>
</dbReference>